<dbReference type="InterPro" id="IPR016147">
    <property type="entry name" value="Pili_assmbl_chaperone_N"/>
</dbReference>
<proteinExistence type="predicted"/>
<sequence length="237" mass="25729">MDGRHRGRIAGLLLALLPSLAAAAGVRISPTIVQMPPGTQTAEIWVNNTQDRPWQAQAQLYRWHQAEGMEQLQPTDEVQVSPRLIDIPAQGRQLLRVVRIGPAATDSELAYRLVLEERPAPDNSPADPRLLLRYSTPVFLVPPGAAPAAALSVSLVAGAYGHELQVRNRGKAHARLSDLSFISADGRQLTLFSNLAGYVLAGEQKRWQLPAEIAAARGGHFAARLDNQAELQPLLAE</sequence>
<dbReference type="InterPro" id="IPR008962">
    <property type="entry name" value="PapD-like_sf"/>
</dbReference>
<dbReference type="Proteomes" id="UP000045978">
    <property type="component" value="Unassembled WGS sequence"/>
</dbReference>
<dbReference type="Pfam" id="PF00345">
    <property type="entry name" value="PapD_N"/>
    <property type="match status" value="1"/>
</dbReference>
<dbReference type="RefSeq" id="WP_053837234.1">
    <property type="nucleotide sequence ID" value="NZ_CP076251.1"/>
</dbReference>
<dbReference type="EMBL" id="CXOJ01000011">
    <property type="protein sequence ID" value="CTP84163.1"/>
    <property type="molecule type" value="Genomic_DNA"/>
</dbReference>
<dbReference type="AlphaFoldDB" id="A0A0K2ZEZ4"/>
<feature type="domain" description="Pili assembly chaperone N-terminal" evidence="2">
    <location>
        <begin position="25"/>
        <end position="144"/>
    </location>
</feature>
<evidence type="ECO:0000256" key="1">
    <source>
        <dbReference type="SAM" id="SignalP"/>
    </source>
</evidence>
<accession>A0A0K2ZEZ4</accession>
<evidence type="ECO:0000259" key="2">
    <source>
        <dbReference type="Pfam" id="PF00345"/>
    </source>
</evidence>
<gene>
    <name evidence="3" type="ORF">XTPLMG730_0703</name>
</gene>
<dbReference type="InterPro" id="IPR013783">
    <property type="entry name" value="Ig-like_fold"/>
</dbReference>
<keyword evidence="1" id="KW-0732">Signal</keyword>
<dbReference type="GO" id="GO:0030288">
    <property type="term" value="C:outer membrane-bounded periplasmic space"/>
    <property type="evidence" value="ECO:0007669"/>
    <property type="project" value="InterPro"/>
</dbReference>
<dbReference type="GO" id="GO:0071555">
    <property type="term" value="P:cell wall organization"/>
    <property type="evidence" value="ECO:0007669"/>
    <property type="project" value="InterPro"/>
</dbReference>
<name>A0A0K2ZEZ4_9XANT</name>
<dbReference type="Gene3D" id="2.60.40.10">
    <property type="entry name" value="Immunoglobulins"/>
    <property type="match status" value="1"/>
</dbReference>
<evidence type="ECO:0000313" key="3">
    <source>
        <dbReference type="EMBL" id="CTP84163.1"/>
    </source>
</evidence>
<dbReference type="PANTHER" id="PTHR30251:SF4">
    <property type="entry name" value="SLR1668 PROTEIN"/>
    <property type="match status" value="1"/>
</dbReference>
<dbReference type="SUPFAM" id="SSF49354">
    <property type="entry name" value="PapD-like"/>
    <property type="match status" value="1"/>
</dbReference>
<dbReference type="InterPro" id="IPR050643">
    <property type="entry name" value="Periplasmic_pilus_chap"/>
</dbReference>
<reference evidence="3 4" key="1">
    <citation type="submission" date="2015-07" db="EMBL/GenBank/DDBJ databases">
        <authorList>
            <person name="Noorani M."/>
        </authorList>
    </citation>
    <scope>NUCLEOTIDE SEQUENCE [LARGE SCALE GENOMIC DNA]</scope>
    <source>
        <strain evidence="3">LMG730</strain>
    </source>
</reference>
<dbReference type="PANTHER" id="PTHR30251">
    <property type="entry name" value="PILUS ASSEMBLY CHAPERONE"/>
    <property type="match status" value="1"/>
</dbReference>
<organism evidence="3 4">
    <name type="scientific">Xanthomonas graminis pv. phlei</name>
    <dbReference type="NCBI Taxonomy" id="487906"/>
    <lineage>
        <taxon>Bacteria</taxon>
        <taxon>Pseudomonadati</taxon>
        <taxon>Pseudomonadota</taxon>
        <taxon>Gammaproteobacteria</taxon>
        <taxon>Lysobacterales</taxon>
        <taxon>Lysobacteraceae</taxon>
        <taxon>Xanthomonas</taxon>
        <taxon>Xanthomonas translucens group</taxon>
        <taxon>Xanthomonas graminis</taxon>
    </lineage>
</organism>
<feature type="chain" id="PRO_5005492318" evidence="1">
    <location>
        <begin position="24"/>
        <end position="237"/>
    </location>
</feature>
<evidence type="ECO:0000313" key="4">
    <source>
        <dbReference type="Proteomes" id="UP000045978"/>
    </source>
</evidence>
<feature type="signal peptide" evidence="1">
    <location>
        <begin position="1"/>
        <end position="23"/>
    </location>
</feature>
<protein>
    <submittedName>
        <fullName evidence="3">Pili assembly chaperone protein</fullName>
    </submittedName>
</protein>